<organism evidence="1 2">
    <name type="scientific">Batillaria attramentaria</name>
    <dbReference type="NCBI Taxonomy" id="370345"/>
    <lineage>
        <taxon>Eukaryota</taxon>
        <taxon>Metazoa</taxon>
        <taxon>Spiralia</taxon>
        <taxon>Lophotrochozoa</taxon>
        <taxon>Mollusca</taxon>
        <taxon>Gastropoda</taxon>
        <taxon>Caenogastropoda</taxon>
        <taxon>Sorbeoconcha</taxon>
        <taxon>Cerithioidea</taxon>
        <taxon>Batillariidae</taxon>
        <taxon>Batillaria</taxon>
    </lineage>
</organism>
<gene>
    <name evidence="1" type="ORF">BaRGS_00012708</name>
</gene>
<dbReference type="Proteomes" id="UP001519460">
    <property type="component" value="Unassembled WGS sequence"/>
</dbReference>
<dbReference type="AlphaFoldDB" id="A0ABD0L927"/>
<name>A0ABD0L927_9CAEN</name>
<keyword evidence="2" id="KW-1185">Reference proteome</keyword>
<proteinExistence type="predicted"/>
<sequence>MVNAQHIRTHHLLHSYPYLTVTKAWPPLQPHVFRRRRLVSQPLEAVLSNFHLQYSPPVHRGFAVFSGRDLVLTGTSSWRSFSGTLHLLLLQPPRKRSDKFCPTALTRVAREFAIFPGNDLVLTDTLISRSSFALCASSSFRSPRKRSDKFCPTARGPRGRGSCHTSRWVTRINVDKAWEEKHRETPVAIIGRWEQRGDIDHSVGLRYTRKYIPR</sequence>
<evidence type="ECO:0000313" key="2">
    <source>
        <dbReference type="Proteomes" id="UP001519460"/>
    </source>
</evidence>
<reference evidence="1 2" key="1">
    <citation type="journal article" date="2023" name="Sci. Data">
        <title>Genome assembly of the Korean intertidal mud-creeper Batillaria attramentaria.</title>
        <authorList>
            <person name="Patra A.K."/>
            <person name="Ho P.T."/>
            <person name="Jun S."/>
            <person name="Lee S.J."/>
            <person name="Kim Y."/>
            <person name="Won Y.J."/>
        </authorList>
    </citation>
    <scope>NUCLEOTIDE SEQUENCE [LARGE SCALE GENOMIC DNA]</scope>
    <source>
        <strain evidence="1">Wonlab-2016</strain>
    </source>
</reference>
<comment type="caution">
    <text evidence="1">The sequence shown here is derived from an EMBL/GenBank/DDBJ whole genome shotgun (WGS) entry which is preliminary data.</text>
</comment>
<accession>A0ABD0L927</accession>
<dbReference type="EMBL" id="JACVVK020000070">
    <property type="protein sequence ID" value="KAK7496007.1"/>
    <property type="molecule type" value="Genomic_DNA"/>
</dbReference>
<protein>
    <submittedName>
        <fullName evidence="1">Uncharacterized protein</fullName>
    </submittedName>
</protein>
<evidence type="ECO:0000313" key="1">
    <source>
        <dbReference type="EMBL" id="KAK7496007.1"/>
    </source>
</evidence>